<dbReference type="PANTHER" id="PTHR14593:SF5">
    <property type="entry name" value="WD REPEAT-CONTAINING PROTEIN 11"/>
    <property type="match status" value="1"/>
</dbReference>
<feature type="domain" description="WDR11 TPR" evidence="3">
    <location>
        <begin position="916"/>
        <end position="1095"/>
    </location>
</feature>
<name>A0A5E4MXN6_9HEMI</name>
<dbReference type="GO" id="GO:0005737">
    <property type="term" value="C:cytoplasm"/>
    <property type="evidence" value="ECO:0007669"/>
    <property type="project" value="TreeGrafter"/>
</dbReference>
<dbReference type="InterPro" id="IPR039694">
    <property type="entry name" value="WDR11"/>
</dbReference>
<reference evidence="4 5" key="1">
    <citation type="submission" date="2019-08" db="EMBL/GenBank/DDBJ databases">
        <authorList>
            <person name="Alioto T."/>
            <person name="Alioto T."/>
            <person name="Gomez Garrido J."/>
        </authorList>
    </citation>
    <scope>NUCLEOTIDE SEQUENCE [LARGE SCALE GENOMIC DNA]</scope>
</reference>
<evidence type="ECO:0000313" key="4">
    <source>
        <dbReference type="EMBL" id="VVC35481.1"/>
    </source>
</evidence>
<dbReference type="Pfam" id="PF23751">
    <property type="entry name" value="Beta-prop_WDR11_1st"/>
    <property type="match status" value="1"/>
</dbReference>
<evidence type="ECO:0000259" key="1">
    <source>
        <dbReference type="Pfam" id="PF23751"/>
    </source>
</evidence>
<dbReference type="InterPro" id="IPR057854">
    <property type="entry name" value="TPR_WDR11"/>
</dbReference>
<dbReference type="SUPFAM" id="SSF50978">
    <property type="entry name" value="WD40 repeat-like"/>
    <property type="match status" value="2"/>
</dbReference>
<dbReference type="OrthoDB" id="1291858at2759"/>
<dbReference type="InterPro" id="IPR015943">
    <property type="entry name" value="WD40/YVTN_repeat-like_dom_sf"/>
</dbReference>
<dbReference type="Pfam" id="PF23752">
    <property type="entry name" value="Beta-prop_WDR11_2nd"/>
    <property type="match status" value="1"/>
</dbReference>
<keyword evidence="5" id="KW-1185">Reference proteome</keyword>
<dbReference type="Pfam" id="PF23753">
    <property type="entry name" value="TPR_WDR11"/>
    <property type="match status" value="1"/>
</dbReference>
<feature type="domain" description="WDR11 first beta-propeller" evidence="1">
    <location>
        <begin position="33"/>
        <end position="336"/>
    </location>
</feature>
<proteinExistence type="predicted"/>
<sequence length="1148" mass="130259">MANEKRLSIGNEQPNRLHMTAPRTFSNQCHLLNKGAIDWSENGLLAYGSNNLVVIIDTVKVIPVQCFTDHKTLIKKLLWVPFDSVAGASCELVSADCAGDIALWDVCRGRCISWIDSDQAKPIIGMEWVPSSFNSDLLLGVLHSPYTFSILDIHKGTRLWKKTFCDTINSFAFDPFYLNKIAFLCPDCILFFDNFEQKVVLSGNGRKFYISNTAAGENSISNEESTRPRTRFKRLMKGLVLGESQPKIDASLMVSECIQFLYHRSLRNHILLMYQHDILIIDLHISMTVGVISIDKSFSPFCQMYSCQQRDVIFCLQETGSLSLKLRRKPIANYLMSPMDTSPVTVAGNDTHTDNYLWYEHRIQSEIIRQTKNSKVLGMAVCPITEKHCAILLSSGKIMIFELEKLMTASNDVSFYLGRRDNHKITLSNILPSFNDAQGLIPKLRLYSRGMLPSLESTLTVIKYCPPLTSATRAKYKPLLAVGTNSGNLAIFNLATGLMSKEYHVHSHPVRGIEWINHRYIFSWSFYSYTSNTKSQVIVTDIQCGQSTPVRINKIDEPHVIFVKVSPLKQYFVIGIKDWPVEIWDLKSMSLLSKMSKRFPPAVCLEWVQCNMSKGKKNSVTTPIIEENEIGSKYPEHLLISDIAGNLYAFLIDSNSCLKPGTMIEPGILLKAPIYLTCKLNVALQVDSDGNLFVWDLSNHVDKQKQLINRLEIRKLKFAPGAGNFRFLCLSSDGIDIFNVFGSPQSIELISTMKTDKKLQIIDADWASAEHSVIMFSDHSIRVFDIKLTKSYSSIYNYEFDDLQGPPAILDLELCKMFYFWLSATCKEVYSTELGFNNYELSLIKNACRSLPWTELKLCTKIAERALVVSQSLGLKNEIRFWTVAFHYIMMGDDYATSVVPPLDSCYDVVCDCATYRKMQLERVLLHEWKSGEYLHMRRVVDKFILLGEKTRALDLLLATGVNDPHYYTDALKACLIATVDTNTTNQSTIKLVAANLIAENKINEGIQLLCMIGKGSQACRYLISYNQWEQAVWLAKCSLSKDDCDTVLKSWADNLLSNRNQEEAILVLLSLKRFNDVLKVLINSDRTYRAALFLGDLFIGYSLIYYLIRTLEKEVCEKLNRELYINGGIGDIVDKLFNLKLLEEPTL</sequence>
<evidence type="ECO:0000259" key="3">
    <source>
        <dbReference type="Pfam" id="PF23753"/>
    </source>
</evidence>
<evidence type="ECO:0000313" key="5">
    <source>
        <dbReference type="Proteomes" id="UP000325440"/>
    </source>
</evidence>
<dbReference type="Gene3D" id="2.130.10.10">
    <property type="entry name" value="YVTN repeat-like/Quinoprotein amine dehydrogenase"/>
    <property type="match status" value="2"/>
</dbReference>
<organism evidence="4 5">
    <name type="scientific">Cinara cedri</name>
    <dbReference type="NCBI Taxonomy" id="506608"/>
    <lineage>
        <taxon>Eukaryota</taxon>
        <taxon>Metazoa</taxon>
        <taxon>Ecdysozoa</taxon>
        <taxon>Arthropoda</taxon>
        <taxon>Hexapoda</taxon>
        <taxon>Insecta</taxon>
        <taxon>Pterygota</taxon>
        <taxon>Neoptera</taxon>
        <taxon>Paraneoptera</taxon>
        <taxon>Hemiptera</taxon>
        <taxon>Sternorrhyncha</taxon>
        <taxon>Aphidomorpha</taxon>
        <taxon>Aphidoidea</taxon>
        <taxon>Aphididae</taxon>
        <taxon>Lachninae</taxon>
        <taxon>Cinara</taxon>
    </lineage>
</organism>
<feature type="domain" description="WDR11 second beta-propeller" evidence="2">
    <location>
        <begin position="472"/>
        <end position="621"/>
    </location>
</feature>
<dbReference type="InterPro" id="IPR057852">
    <property type="entry name" value="Beta-prop_WDR11_1st"/>
</dbReference>
<dbReference type="PANTHER" id="PTHR14593">
    <property type="entry name" value="WD REPEAT-CONTAINING PROTEIN 11"/>
    <property type="match status" value="1"/>
</dbReference>
<dbReference type="Proteomes" id="UP000325440">
    <property type="component" value="Unassembled WGS sequence"/>
</dbReference>
<dbReference type="AlphaFoldDB" id="A0A5E4MXN6"/>
<dbReference type="EMBL" id="CABPRJ010001426">
    <property type="protein sequence ID" value="VVC35481.1"/>
    <property type="molecule type" value="Genomic_DNA"/>
</dbReference>
<dbReference type="InterPro" id="IPR036322">
    <property type="entry name" value="WD40_repeat_dom_sf"/>
</dbReference>
<gene>
    <name evidence="4" type="ORF">CINCED_3A000598</name>
</gene>
<evidence type="ECO:0000259" key="2">
    <source>
        <dbReference type="Pfam" id="PF23752"/>
    </source>
</evidence>
<protein>
    <submittedName>
        <fullName evidence="4">WD40/YVTN repeat-like-containing domain,WD40-repeat-containing domain</fullName>
    </submittedName>
</protein>
<dbReference type="InterPro" id="IPR057853">
    <property type="entry name" value="Beta-prop_WDR11_2nd"/>
</dbReference>
<accession>A0A5E4MXN6</accession>